<dbReference type="Proteomes" id="UP000271624">
    <property type="component" value="Unassembled WGS sequence"/>
</dbReference>
<evidence type="ECO:0000313" key="3">
    <source>
        <dbReference type="Proteomes" id="UP000271624"/>
    </source>
</evidence>
<accession>A0A3S1CF77</accession>
<proteinExistence type="predicted"/>
<dbReference type="AlphaFoldDB" id="A0A3S1CF77"/>
<protein>
    <recommendedName>
        <fullName evidence="1">DUF4351 domain-containing protein</fullName>
    </recommendedName>
</protein>
<dbReference type="InterPro" id="IPR025587">
    <property type="entry name" value="DUF4351"/>
</dbReference>
<organism evidence="2 3">
    <name type="scientific">Dulcicalothrix desertica PCC 7102</name>
    <dbReference type="NCBI Taxonomy" id="232991"/>
    <lineage>
        <taxon>Bacteria</taxon>
        <taxon>Bacillati</taxon>
        <taxon>Cyanobacteriota</taxon>
        <taxon>Cyanophyceae</taxon>
        <taxon>Nostocales</taxon>
        <taxon>Calotrichaceae</taxon>
        <taxon>Dulcicalothrix</taxon>
    </lineage>
</organism>
<keyword evidence="3" id="KW-1185">Reference proteome</keyword>
<sequence length="82" mass="9491">MPYITSDKRVEFKLGQREIVFGQLQEQFGDLPESVISDIKELSRPQLMLLSKAILRFTSIDDLVNWLQANPPLPDDLTDRFI</sequence>
<comment type="caution">
    <text evidence="2">The sequence shown here is derived from an EMBL/GenBank/DDBJ whole genome shotgun (WGS) entry which is preliminary data.</text>
</comment>
<gene>
    <name evidence="2" type="ORF">DSM106972_063280</name>
</gene>
<dbReference type="Pfam" id="PF14261">
    <property type="entry name" value="DUF4351"/>
    <property type="match status" value="1"/>
</dbReference>
<reference evidence="2" key="1">
    <citation type="submission" date="2018-12" db="EMBL/GenBank/DDBJ databases">
        <authorList>
            <person name="Will S."/>
            <person name="Neumann-Schaal M."/>
            <person name="Henke P."/>
        </authorList>
    </citation>
    <scope>NUCLEOTIDE SEQUENCE</scope>
    <source>
        <strain evidence="2">PCC 7102</strain>
    </source>
</reference>
<name>A0A3S1CF77_9CYAN</name>
<dbReference type="EMBL" id="RSCL01000017">
    <property type="protein sequence ID" value="RUT02253.1"/>
    <property type="molecule type" value="Genomic_DNA"/>
</dbReference>
<feature type="domain" description="DUF4351" evidence="1">
    <location>
        <begin position="15"/>
        <end position="67"/>
    </location>
</feature>
<reference evidence="2" key="2">
    <citation type="journal article" date="2019" name="Genome Biol. Evol.">
        <title>Day and night: Metabolic profiles and evolutionary relationships of six axenic non-marine cyanobacteria.</title>
        <authorList>
            <person name="Will S.E."/>
            <person name="Henke P."/>
            <person name="Boedeker C."/>
            <person name="Huang S."/>
            <person name="Brinkmann H."/>
            <person name="Rohde M."/>
            <person name="Jarek M."/>
            <person name="Friedl T."/>
            <person name="Seufert S."/>
            <person name="Schumacher M."/>
            <person name="Overmann J."/>
            <person name="Neumann-Schaal M."/>
            <person name="Petersen J."/>
        </authorList>
    </citation>
    <scope>NUCLEOTIDE SEQUENCE [LARGE SCALE GENOMIC DNA]</scope>
    <source>
        <strain evidence="2">PCC 7102</strain>
    </source>
</reference>
<evidence type="ECO:0000313" key="2">
    <source>
        <dbReference type="EMBL" id="RUT02253.1"/>
    </source>
</evidence>
<dbReference type="RefSeq" id="WP_325052235.1">
    <property type="nucleotide sequence ID" value="NZ_RSCL01000017.1"/>
</dbReference>
<evidence type="ECO:0000259" key="1">
    <source>
        <dbReference type="Pfam" id="PF14261"/>
    </source>
</evidence>